<comment type="catalytic activity">
    <reaction evidence="13">
        <text>an alpha-Kdo-(2-&gt;4)-alpha-Kdo-(2-&gt;6)-lipid A + ADP-L-glycero-beta-D-manno-heptose = an L-alpha-D-Hep-(1-&gt;5)-[alpha-Kdo-(2-&gt;4)]-alpha-Kdo-(2-&gt;6)-lipid A + ADP + H(+)</text>
        <dbReference type="Rhea" id="RHEA:74067"/>
        <dbReference type="ChEBI" id="CHEBI:15378"/>
        <dbReference type="ChEBI" id="CHEBI:61506"/>
        <dbReference type="ChEBI" id="CHEBI:176431"/>
        <dbReference type="ChEBI" id="CHEBI:193068"/>
        <dbReference type="ChEBI" id="CHEBI:456216"/>
        <dbReference type="EC" id="2.4.99.23"/>
    </reaction>
</comment>
<dbReference type="PANTHER" id="PTHR30160:SF19">
    <property type="entry name" value="LIPOPOLYSACCHARIDE HEPTOSYLTRANSFERASE 1"/>
    <property type="match status" value="1"/>
</dbReference>
<evidence type="ECO:0000256" key="11">
    <source>
        <dbReference type="ARBA" id="ARBA00044190"/>
    </source>
</evidence>
<sequence>MKRILIVKVTSLGDIVQALPVVADIQRAFPGAKVDWAADEAFADVVRWNRRVDRVLCAPLRRFKKARRWADFKAIAASIAELRAHRYDAVIDIHGVYKSAIIARLARASRRFGYRSRDLGERGAAFAYNGRFGPRPDCDAWHGMRVSTGEALGYEVEGPPVYDLRVPRNAPAERVMPAVPGTQPLALFFHATSKDEKKWPTSRWGELGRELTRRGYRIALPWGSQAEHAAAVQIASLVPGATVLPQLSIVELARKIEEASLVVGVDTGFVHLAHALMKRTVMIFTATSKDHCGVHAPYRSTSLGSPGQVPEVKEVLDAIDYVHGEPRIEEPMRIGSVAAA</sequence>
<dbReference type="RefSeq" id="WP_114810156.1">
    <property type="nucleotide sequence ID" value="NZ_CP139965.1"/>
</dbReference>
<evidence type="ECO:0000256" key="1">
    <source>
        <dbReference type="ARBA" id="ARBA00004515"/>
    </source>
</evidence>
<keyword evidence="5" id="KW-0328">Glycosyltransferase</keyword>
<keyword evidence="8" id="KW-0472">Membrane</keyword>
<accession>A0ABZ0WUA4</accession>
<evidence type="ECO:0000256" key="3">
    <source>
        <dbReference type="ARBA" id="ARBA00022475"/>
    </source>
</evidence>
<evidence type="ECO:0000256" key="7">
    <source>
        <dbReference type="ARBA" id="ARBA00022985"/>
    </source>
</evidence>
<protein>
    <recommendedName>
        <fullName evidence="11">Lipopolysaccharide heptosyltransferase 1</fullName>
        <ecNumber evidence="10">2.4.99.23</ecNumber>
    </recommendedName>
    <alternativeName>
        <fullName evidence="12">ADP-heptose:lipopolysaccharide heptosyltransferase I</fullName>
    </alternativeName>
</protein>
<dbReference type="InterPro" id="IPR051199">
    <property type="entry name" value="LPS_LOS_Heptosyltrfase"/>
</dbReference>
<keyword evidence="7" id="KW-0448">Lipopolysaccharide biosynthesis</keyword>
<comment type="subcellular location">
    <subcellularLocation>
        <location evidence="1">Cell inner membrane</location>
        <topology evidence="1">Peripheral membrane protein</topology>
        <orientation evidence="1">Cytoplasmic side</orientation>
    </subcellularLocation>
</comment>
<evidence type="ECO:0000256" key="8">
    <source>
        <dbReference type="ARBA" id="ARBA00023136"/>
    </source>
</evidence>
<dbReference type="PANTHER" id="PTHR30160">
    <property type="entry name" value="TETRAACYLDISACCHARIDE 4'-KINASE-RELATED"/>
    <property type="match status" value="1"/>
</dbReference>
<keyword evidence="6" id="KW-0808">Transferase</keyword>
<evidence type="ECO:0000256" key="9">
    <source>
        <dbReference type="ARBA" id="ARBA00043995"/>
    </source>
</evidence>
<dbReference type="EC" id="2.4.99.23" evidence="10"/>
<comment type="pathway">
    <text evidence="2">Bacterial outer membrane biogenesis; LPS core biosynthesis.</text>
</comment>
<evidence type="ECO:0000256" key="4">
    <source>
        <dbReference type="ARBA" id="ARBA00022519"/>
    </source>
</evidence>
<dbReference type="InterPro" id="IPR011908">
    <property type="entry name" value="LipoPS_heptosylTferase-I"/>
</dbReference>
<dbReference type="SUPFAM" id="SSF53756">
    <property type="entry name" value="UDP-Glycosyltransferase/glycogen phosphorylase"/>
    <property type="match status" value="1"/>
</dbReference>
<evidence type="ECO:0000313" key="15">
    <source>
        <dbReference type="Proteomes" id="UP001325479"/>
    </source>
</evidence>
<keyword evidence="3" id="KW-1003">Cell membrane</keyword>
<dbReference type="Pfam" id="PF01075">
    <property type="entry name" value="Glyco_transf_9"/>
    <property type="match status" value="1"/>
</dbReference>
<dbReference type="Proteomes" id="UP001325479">
    <property type="component" value="Chromosome"/>
</dbReference>
<evidence type="ECO:0000256" key="6">
    <source>
        <dbReference type="ARBA" id="ARBA00022679"/>
    </source>
</evidence>
<gene>
    <name evidence="14" type="primary">waaC</name>
    <name evidence="14" type="ORF">U0042_14730</name>
</gene>
<dbReference type="InterPro" id="IPR002201">
    <property type="entry name" value="Glyco_trans_9"/>
</dbReference>
<keyword evidence="15" id="KW-1185">Reference proteome</keyword>
<comment type="similarity">
    <text evidence="9">Belongs to the glycosyltransferase 9 family.</text>
</comment>
<keyword evidence="4" id="KW-0997">Cell inner membrane</keyword>
<dbReference type="CDD" id="cd03789">
    <property type="entry name" value="GT9_LPS_heptosyltransferase"/>
    <property type="match status" value="1"/>
</dbReference>
<evidence type="ECO:0000256" key="12">
    <source>
        <dbReference type="ARBA" id="ARBA00044330"/>
    </source>
</evidence>
<evidence type="ECO:0000256" key="2">
    <source>
        <dbReference type="ARBA" id="ARBA00004713"/>
    </source>
</evidence>
<evidence type="ECO:0000256" key="13">
    <source>
        <dbReference type="ARBA" id="ARBA00049201"/>
    </source>
</evidence>
<organism evidence="14 15">
    <name type="scientific">Paraburkholderia kururiensis</name>
    <dbReference type="NCBI Taxonomy" id="984307"/>
    <lineage>
        <taxon>Bacteria</taxon>
        <taxon>Pseudomonadati</taxon>
        <taxon>Pseudomonadota</taxon>
        <taxon>Betaproteobacteria</taxon>
        <taxon>Burkholderiales</taxon>
        <taxon>Burkholderiaceae</taxon>
        <taxon>Paraburkholderia</taxon>
    </lineage>
</organism>
<dbReference type="EMBL" id="CP139965">
    <property type="protein sequence ID" value="WQD80826.1"/>
    <property type="molecule type" value="Genomic_DNA"/>
</dbReference>
<dbReference type="Gene3D" id="3.40.50.2000">
    <property type="entry name" value="Glycogen Phosphorylase B"/>
    <property type="match status" value="2"/>
</dbReference>
<evidence type="ECO:0000256" key="10">
    <source>
        <dbReference type="ARBA" id="ARBA00044041"/>
    </source>
</evidence>
<reference evidence="14 15" key="1">
    <citation type="submission" date="2023-12" db="EMBL/GenBank/DDBJ databases">
        <title>Genome sequencing and assembly of bacterial species from a model synthetic community.</title>
        <authorList>
            <person name="Hogle S.L."/>
        </authorList>
    </citation>
    <scope>NUCLEOTIDE SEQUENCE [LARGE SCALE GENOMIC DNA]</scope>
    <source>
        <strain evidence="14 15">HAMBI 2494</strain>
    </source>
</reference>
<dbReference type="NCBIfam" id="TIGR02193">
    <property type="entry name" value="heptsyl_trn_I"/>
    <property type="match status" value="1"/>
</dbReference>
<evidence type="ECO:0000256" key="5">
    <source>
        <dbReference type="ARBA" id="ARBA00022676"/>
    </source>
</evidence>
<proteinExistence type="inferred from homology"/>
<name>A0ABZ0WUA4_9BURK</name>
<evidence type="ECO:0000313" key="14">
    <source>
        <dbReference type="EMBL" id="WQD80826.1"/>
    </source>
</evidence>